<dbReference type="InterPro" id="IPR004087">
    <property type="entry name" value="KH_dom"/>
</dbReference>
<keyword evidence="2" id="KW-0175">Coiled coil</keyword>
<dbReference type="PANTHER" id="PTHR24074">
    <property type="entry name" value="CO-CHAPERONE PROTEIN DJLA"/>
    <property type="match status" value="1"/>
</dbReference>
<dbReference type="Pfam" id="PF00226">
    <property type="entry name" value="DnaJ"/>
    <property type="match status" value="1"/>
</dbReference>
<feature type="domain" description="J" evidence="4">
    <location>
        <begin position="367"/>
        <end position="435"/>
    </location>
</feature>
<dbReference type="Gene3D" id="3.30.1370.10">
    <property type="entry name" value="K Homology domain, type 1"/>
    <property type="match status" value="1"/>
</dbReference>
<name>C1E731_MICCC</name>
<dbReference type="SUPFAM" id="SSF54791">
    <property type="entry name" value="Eukaryotic type KH-domain (KH-domain type I)"/>
    <property type="match status" value="1"/>
</dbReference>
<feature type="compositionally biased region" description="Basic and acidic residues" evidence="3">
    <location>
        <begin position="20"/>
        <end position="30"/>
    </location>
</feature>
<dbReference type="OrthoDB" id="10250354at2759"/>
<protein>
    <recommendedName>
        <fullName evidence="4">J domain-containing protein</fullName>
    </recommendedName>
</protein>
<dbReference type="Gene3D" id="1.10.287.110">
    <property type="entry name" value="DnaJ domain"/>
    <property type="match status" value="1"/>
</dbReference>
<dbReference type="STRING" id="296587.C1E731"/>
<reference evidence="5 6" key="1">
    <citation type="journal article" date="2009" name="Science">
        <title>Green evolution and dynamic adaptations revealed by genomes of the marine picoeukaryotes Micromonas.</title>
        <authorList>
            <person name="Worden A.Z."/>
            <person name="Lee J.H."/>
            <person name="Mock T."/>
            <person name="Rouze P."/>
            <person name="Simmons M.P."/>
            <person name="Aerts A.L."/>
            <person name="Allen A.E."/>
            <person name="Cuvelier M.L."/>
            <person name="Derelle E."/>
            <person name="Everett M.V."/>
            <person name="Foulon E."/>
            <person name="Grimwood J."/>
            <person name="Gundlach H."/>
            <person name="Henrissat B."/>
            <person name="Napoli C."/>
            <person name="McDonald S.M."/>
            <person name="Parker M.S."/>
            <person name="Rombauts S."/>
            <person name="Salamov A."/>
            <person name="Von Dassow P."/>
            <person name="Badger J.H."/>
            <person name="Coutinho P.M."/>
            <person name="Demir E."/>
            <person name="Dubchak I."/>
            <person name="Gentemann C."/>
            <person name="Eikrem W."/>
            <person name="Gready J.E."/>
            <person name="John U."/>
            <person name="Lanier W."/>
            <person name="Lindquist E.A."/>
            <person name="Lucas S."/>
            <person name="Mayer K.F."/>
            <person name="Moreau H."/>
            <person name="Not F."/>
            <person name="Otillar R."/>
            <person name="Panaud O."/>
            <person name="Pangilinan J."/>
            <person name="Paulsen I."/>
            <person name="Piegu B."/>
            <person name="Poliakov A."/>
            <person name="Robbens S."/>
            <person name="Schmutz J."/>
            <person name="Toulza E."/>
            <person name="Wyss T."/>
            <person name="Zelensky A."/>
            <person name="Zhou K."/>
            <person name="Armbrust E.V."/>
            <person name="Bhattacharya D."/>
            <person name="Goodenough U.W."/>
            <person name="Van de Peer Y."/>
            <person name="Grigoriev I.V."/>
        </authorList>
    </citation>
    <scope>NUCLEOTIDE SEQUENCE [LARGE SCALE GENOMIC DNA]</scope>
    <source>
        <strain evidence="6">RCC299 / NOUM17</strain>
    </source>
</reference>
<dbReference type="CDD" id="cd06257">
    <property type="entry name" value="DnaJ"/>
    <property type="match status" value="1"/>
</dbReference>
<dbReference type="InterPro" id="IPR001623">
    <property type="entry name" value="DnaJ_domain"/>
</dbReference>
<organism evidence="5 6">
    <name type="scientific">Micromonas commoda (strain RCC299 / NOUM17 / CCMP2709)</name>
    <name type="common">Picoplanktonic green alga</name>
    <dbReference type="NCBI Taxonomy" id="296587"/>
    <lineage>
        <taxon>Eukaryota</taxon>
        <taxon>Viridiplantae</taxon>
        <taxon>Chlorophyta</taxon>
        <taxon>Mamiellophyceae</taxon>
        <taxon>Mamiellales</taxon>
        <taxon>Mamiellaceae</taxon>
        <taxon>Micromonas</taxon>
    </lineage>
</organism>
<keyword evidence="6" id="KW-1185">Reference proteome</keyword>
<feature type="compositionally biased region" description="Low complexity" evidence="3">
    <location>
        <begin position="142"/>
        <end position="153"/>
    </location>
</feature>
<dbReference type="SMART" id="SM00271">
    <property type="entry name" value="DnaJ"/>
    <property type="match status" value="1"/>
</dbReference>
<feature type="compositionally biased region" description="Basic residues" evidence="3">
    <location>
        <begin position="1"/>
        <end position="19"/>
    </location>
</feature>
<feature type="region of interest" description="Disordered" evidence="3">
    <location>
        <begin position="279"/>
        <end position="316"/>
    </location>
</feature>
<dbReference type="GeneID" id="8243565"/>
<dbReference type="GO" id="GO:0003723">
    <property type="term" value="F:RNA binding"/>
    <property type="evidence" value="ECO:0007669"/>
    <property type="project" value="UniProtKB-UniRule"/>
</dbReference>
<evidence type="ECO:0000256" key="2">
    <source>
        <dbReference type="SAM" id="Coils"/>
    </source>
</evidence>
<dbReference type="PROSITE" id="PS50076">
    <property type="entry name" value="DNAJ_2"/>
    <property type="match status" value="1"/>
</dbReference>
<evidence type="ECO:0000313" key="6">
    <source>
        <dbReference type="Proteomes" id="UP000002009"/>
    </source>
</evidence>
<dbReference type="OMA" id="MIHELFD"/>
<feature type="compositionally biased region" description="Basic and acidic residues" evidence="3">
    <location>
        <begin position="95"/>
        <end position="113"/>
    </location>
</feature>
<dbReference type="InParanoid" id="C1E731"/>
<keyword evidence="1" id="KW-0694">RNA-binding</keyword>
<accession>C1E731</accession>
<feature type="coiled-coil region" evidence="2">
    <location>
        <begin position="321"/>
        <end position="355"/>
    </location>
</feature>
<evidence type="ECO:0000256" key="3">
    <source>
        <dbReference type="SAM" id="MobiDB-lite"/>
    </source>
</evidence>
<dbReference type="InterPro" id="IPR036612">
    <property type="entry name" value="KH_dom_type_1_sf"/>
</dbReference>
<dbReference type="SUPFAM" id="SSF46565">
    <property type="entry name" value="Chaperone J-domain"/>
    <property type="match status" value="1"/>
</dbReference>
<feature type="region of interest" description="Disordered" evidence="3">
    <location>
        <begin position="1"/>
        <end position="197"/>
    </location>
</feature>
<feature type="coiled-coil region" evidence="2">
    <location>
        <begin position="461"/>
        <end position="497"/>
    </location>
</feature>
<dbReference type="Proteomes" id="UP000002009">
    <property type="component" value="Chromosome 5"/>
</dbReference>
<dbReference type="AlphaFoldDB" id="C1E731"/>
<dbReference type="eggNOG" id="KOG0714">
    <property type="taxonomic scope" value="Eukaryota"/>
</dbReference>
<dbReference type="EMBL" id="CP001326">
    <property type="protein sequence ID" value="ACO63910.1"/>
    <property type="molecule type" value="Genomic_DNA"/>
</dbReference>
<dbReference type="InterPro" id="IPR050817">
    <property type="entry name" value="DjlA_DnaK_co-chaperone"/>
</dbReference>
<evidence type="ECO:0000313" key="5">
    <source>
        <dbReference type="EMBL" id="ACO63910.1"/>
    </source>
</evidence>
<dbReference type="PROSITE" id="PS50084">
    <property type="entry name" value="KH_TYPE_1"/>
    <property type="match status" value="1"/>
</dbReference>
<dbReference type="RefSeq" id="XP_002502652.1">
    <property type="nucleotide sequence ID" value="XM_002502606.1"/>
</dbReference>
<evidence type="ECO:0000256" key="1">
    <source>
        <dbReference type="PROSITE-ProRule" id="PRU00117"/>
    </source>
</evidence>
<dbReference type="Pfam" id="PF00013">
    <property type="entry name" value="KH_1"/>
    <property type="match status" value="1"/>
</dbReference>
<sequence>MGRSRSRSRDRRGRSRSRSRSRDRDRERRRERSRSRDRRHRDNHRRGSRDAPRDARDGSRERDGRKRGRDDDRGEFRGGVGRGVRTDGREEDDDDGRRAGSSDKNAEDAEAEKKRARLAAAKALMDKKRAAAAKEAAERVAARATAEHAAASAPAPPARPGGDDDDDVDPLDAFMAAEINPEVRRREEEEAKAKRDAMLRRANEIKAARESGKEVRARADATMLADIDAEIEEKPDETVEIPDNKVKLVIGAGGENIRRIQKKSNCRLQVKKKAAAMSVGFGGTDEAGLMRDDDDDDDEKNDGKNESGSTTFMLFGPPEAREAAKRMIHELFDKAAEAKARQRQDEKDYKAKKRERARLEYHLRHKKDYDVLGVQLGASKDECKRAYRKLAVRWHPDKHPEGDARVEAEAKFKEIQRAFDALMTTDENQTIEALAAKGQREAERAVKELKKEAARRDGVDMEAVARSVAEVQERAKRAAAEAKAREIEAAREAYRRM</sequence>
<dbReference type="InterPro" id="IPR004088">
    <property type="entry name" value="KH_dom_type_1"/>
</dbReference>
<dbReference type="KEGG" id="mis:MICPUN_58865"/>
<evidence type="ECO:0000259" key="4">
    <source>
        <dbReference type="PROSITE" id="PS50076"/>
    </source>
</evidence>
<proteinExistence type="predicted"/>
<dbReference type="CDD" id="cd00105">
    <property type="entry name" value="KH-I"/>
    <property type="match status" value="1"/>
</dbReference>
<feature type="compositionally biased region" description="Basic and acidic residues" evidence="3">
    <location>
        <begin position="48"/>
        <end position="76"/>
    </location>
</feature>
<dbReference type="SMART" id="SM00322">
    <property type="entry name" value="KH"/>
    <property type="match status" value="1"/>
</dbReference>
<dbReference type="PRINTS" id="PR00625">
    <property type="entry name" value="JDOMAIN"/>
</dbReference>
<feature type="compositionally biased region" description="Basic residues" evidence="3">
    <location>
        <begin position="31"/>
        <end position="47"/>
    </location>
</feature>
<gene>
    <name evidence="5" type="ORF">MICPUN_58865</name>
</gene>
<feature type="compositionally biased region" description="Basic and acidic residues" evidence="3">
    <location>
        <begin position="181"/>
        <end position="197"/>
    </location>
</feature>
<dbReference type="InterPro" id="IPR036869">
    <property type="entry name" value="J_dom_sf"/>
</dbReference>